<protein>
    <submittedName>
        <fullName evidence="2">DUF3505 multi-domain protein</fullName>
    </submittedName>
</protein>
<evidence type="ECO:0000313" key="2">
    <source>
        <dbReference type="EMBL" id="CAE7173497.1"/>
    </source>
</evidence>
<evidence type="ECO:0000256" key="1">
    <source>
        <dbReference type="SAM" id="MobiDB-lite"/>
    </source>
</evidence>
<evidence type="ECO:0000313" key="3">
    <source>
        <dbReference type="Proteomes" id="UP000472372"/>
    </source>
</evidence>
<dbReference type="EMBL" id="HG992981">
    <property type="protein sequence ID" value="CAE7173497.1"/>
    <property type="molecule type" value="Genomic_DNA"/>
</dbReference>
<dbReference type="Pfam" id="PF12013">
    <property type="entry name" value="OrsD"/>
    <property type="match status" value="1"/>
</dbReference>
<feature type="compositionally biased region" description="Acidic residues" evidence="1">
    <location>
        <begin position="704"/>
        <end position="726"/>
    </location>
</feature>
<sequence length="741" mass="84407">MELFAQLFEHLPELHVIVCQPCATAIPPAQVVTHLKERHPKVAVATRKSLAAIVHALPDLAWSPGDVRVPKPAKEPIAGLQSRGDGLVCLLERCWYTCISLQGIQKHCKEEHGWVNQQKRGGDMRQKSKHASNRIWRDGQCCQRLFRAVGWPAYVAVETSVEAANLEDISQRVKADRQHQREEREAAMAKEKIKEGIRSQADPWLELTGWVPHLQGIPRAALLRAKQPVGGEIDAHGREEVALDDTGLRDVCKAMERLIRKAFDSSQAEVVGRLTLEIIERREAGAESNERPFYSRHRVGTIKKYSQKLVSILCYLWRTYDQIERPPYKLTGRQDALLWSLKQIARTADAAQKEQLEERCLRLWMALLDHTLLDDEHQSALLSGVAVLGLKPDHHGSGWVPAHEFSPTLSALITTSKALVVHYARCQREEALQKDADTAPTAYELVRDMADRFMTLSDFKGTPSPMNRMLRLRTLARSQSRRRNTPGIVSWDRDRLLVDKQSFSLADLRSMVKGLYETARWQLFKDVLLLDLDERDCVRPGTTTLPEVSVDQLVDQPAELATGWSFLKHPDNHLDGWQDWLLDRVLEEAPLRERFIRGMDNTQQPEQTLWRDDAVARDYLDTVREQRGRGGVPGVFLEGGLVSFTTTYHKGYSFSKRVKTIHRYVPQEVSELVVYFLGLGRPFIDDLQMLHNGVARPTAFLWEPEPEEQWEDDSDSEEIDDGDEYGEADREKAQSANPDGY</sequence>
<proteinExistence type="predicted"/>
<dbReference type="Proteomes" id="UP000472372">
    <property type="component" value="Chromosome 5"/>
</dbReference>
<reference evidence="2" key="1">
    <citation type="submission" date="2021-02" db="EMBL/GenBank/DDBJ databases">
        <authorList>
            <person name="Syme A R."/>
            <person name="Syme A R."/>
            <person name="Moolhuijzen P."/>
        </authorList>
    </citation>
    <scope>NUCLEOTIDE SEQUENCE</scope>
    <source>
        <strain evidence="2">W1-1</strain>
    </source>
</reference>
<accession>A0A6S6W1Q5</accession>
<dbReference type="AlphaFoldDB" id="A0A6S6W1Q5"/>
<name>A0A6S6W1Q5_9PLEO</name>
<dbReference type="InterPro" id="IPR022698">
    <property type="entry name" value="OrsD"/>
</dbReference>
<feature type="region of interest" description="Disordered" evidence="1">
    <location>
        <begin position="702"/>
        <end position="741"/>
    </location>
</feature>
<organism evidence="2 3">
    <name type="scientific">Pyrenophora teres f. teres</name>
    <dbReference type="NCBI Taxonomy" id="97479"/>
    <lineage>
        <taxon>Eukaryota</taxon>
        <taxon>Fungi</taxon>
        <taxon>Dikarya</taxon>
        <taxon>Ascomycota</taxon>
        <taxon>Pezizomycotina</taxon>
        <taxon>Dothideomycetes</taxon>
        <taxon>Pleosporomycetidae</taxon>
        <taxon>Pleosporales</taxon>
        <taxon>Pleosporineae</taxon>
        <taxon>Pleosporaceae</taxon>
        <taxon>Pyrenophora</taxon>
    </lineage>
</organism>
<gene>
    <name evidence="2" type="ORF">PTTW11_05458</name>
</gene>